<dbReference type="Pfam" id="PF07833">
    <property type="entry name" value="Cu_amine_oxidN1"/>
    <property type="match status" value="1"/>
</dbReference>
<sequence length="270" mass="30157">MKKWFAATLASAMLATSILATSVFAESSIEPLNVGKLQDSRLLIPIRYISNQLGAQVVWDNDTKRITVYNDANTIELTVDSQKVLVNDSEITLEVPAKLYYGGSTYVPLRFVSEALGAKVSWNQQTQQATITAANKQIVVVGIAPVQPVPKQAATTARMQQLNDKLNEAIDVSTLTQIRVYFQPYFTDRFINQIIQNKGLLYNYKYTGFAEYMPFYSSSTTADATQSIEIGTNHFRDIVTMERVSTLVFENGTWKVDSVAFRKVETPISP</sequence>
<keyword evidence="4" id="KW-1185">Reference proteome</keyword>
<dbReference type="InterPro" id="IPR012854">
    <property type="entry name" value="Cu_amine_oxidase-like_N"/>
</dbReference>
<gene>
    <name evidence="3" type="ORF">ACFP56_02530</name>
</gene>
<dbReference type="Gene3D" id="3.30.457.10">
    <property type="entry name" value="Copper amine oxidase-like, N-terminal domain"/>
    <property type="match status" value="1"/>
</dbReference>
<dbReference type="SUPFAM" id="SSF55383">
    <property type="entry name" value="Copper amine oxidase, domain N"/>
    <property type="match status" value="1"/>
</dbReference>
<keyword evidence="1" id="KW-0732">Signal</keyword>
<proteinExistence type="predicted"/>
<reference evidence="4" key="1">
    <citation type="journal article" date="2019" name="Int. J. Syst. Evol. Microbiol.">
        <title>The Global Catalogue of Microorganisms (GCM) 10K type strain sequencing project: providing services to taxonomists for standard genome sequencing and annotation.</title>
        <authorList>
            <consortium name="The Broad Institute Genomics Platform"/>
            <consortium name="The Broad Institute Genome Sequencing Center for Infectious Disease"/>
            <person name="Wu L."/>
            <person name="Ma J."/>
        </authorList>
    </citation>
    <scope>NUCLEOTIDE SEQUENCE [LARGE SCALE GENOMIC DNA]</scope>
    <source>
        <strain evidence="4">PCU 280</strain>
    </source>
</reference>
<evidence type="ECO:0000313" key="4">
    <source>
        <dbReference type="Proteomes" id="UP001596233"/>
    </source>
</evidence>
<comment type="caution">
    <text evidence="3">The sequence shown here is derived from an EMBL/GenBank/DDBJ whole genome shotgun (WGS) entry which is preliminary data.</text>
</comment>
<evidence type="ECO:0000259" key="2">
    <source>
        <dbReference type="Pfam" id="PF07833"/>
    </source>
</evidence>
<dbReference type="InterPro" id="IPR036582">
    <property type="entry name" value="Mao_N_sf"/>
</dbReference>
<dbReference type="RefSeq" id="WP_379230776.1">
    <property type="nucleotide sequence ID" value="NZ_JBHSTE010000001.1"/>
</dbReference>
<name>A0ABW1UYF0_9BACL</name>
<evidence type="ECO:0000256" key="1">
    <source>
        <dbReference type="SAM" id="SignalP"/>
    </source>
</evidence>
<evidence type="ECO:0000313" key="3">
    <source>
        <dbReference type="EMBL" id="MFC6331482.1"/>
    </source>
</evidence>
<dbReference type="Proteomes" id="UP001596233">
    <property type="component" value="Unassembled WGS sequence"/>
</dbReference>
<organism evidence="3 4">
    <name type="scientific">Paenibacillus septentrionalis</name>
    <dbReference type="NCBI Taxonomy" id="429342"/>
    <lineage>
        <taxon>Bacteria</taxon>
        <taxon>Bacillati</taxon>
        <taxon>Bacillota</taxon>
        <taxon>Bacilli</taxon>
        <taxon>Bacillales</taxon>
        <taxon>Paenibacillaceae</taxon>
        <taxon>Paenibacillus</taxon>
    </lineage>
</organism>
<protein>
    <submittedName>
        <fullName evidence="3">Stalk domain-containing protein</fullName>
    </submittedName>
</protein>
<feature type="domain" description="Copper amine oxidase-like N-terminal" evidence="2">
    <location>
        <begin position="37"/>
        <end position="131"/>
    </location>
</feature>
<feature type="chain" id="PRO_5046289529" evidence="1">
    <location>
        <begin position="26"/>
        <end position="270"/>
    </location>
</feature>
<accession>A0ABW1UYF0</accession>
<feature type="signal peptide" evidence="1">
    <location>
        <begin position="1"/>
        <end position="25"/>
    </location>
</feature>
<dbReference type="EMBL" id="JBHSTE010000001">
    <property type="protein sequence ID" value="MFC6331482.1"/>
    <property type="molecule type" value="Genomic_DNA"/>
</dbReference>